<dbReference type="Proteomes" id="UP000823775">
    <property type="component" value="Unassembled WGS sequence"/>
</dbReference>
<reference evidence="1 2" key="1">
    <citation type="journal article" date="2021" name="BMC Genomics">
        <title>Datura genome reveals duplications of psychoactive alkaloid biosynthetic genes and high mutation rate following tissue culture.</title>
        <authorList>
            <person name="Rajewski A."/>
            <person name="Carter-House D."/>
            <person name="Stajich J."/>
            <person name="Litt A."/>
        </authorList>
    </citation>
    <scope>NUCLEOTIDE SEQUENCE [LARGE SCALE GENOMIC DNA]</scope>
    <source>
        <strain evidence="1">AR-01</strain>
    </source>
</reference>
<feature type="non-terminal residue" evidence="1">
    <location>
        <position position="86"/>
    </location>
</feature>
<proteinExistence type="predicted"/>
<feature type="non-terminal residue" evidence="1">
    <location>
        <position position="1"/>
    </location>
</feature>
<comment type="caution">
    <text evidence="1">The sequence shown here is derived from an EMBL/GenBank/DDBJ whole genome shotgun (WGS) entry which is preliminary data.</text>
</comment>
<name>A0ABS8W0Q8_DATST</name>
<protein>
    <submittedName>
        <fullName evidence="1">Uncharacterized protein</fullName>
    </submittedName>
</protein>
<keyword evidence="2" id="KW-1185">Reference proteome</keyword>
<sequence>AAKRRLISAIVGVMMDKAQGLAKRIWNDGPTLVGFRPLLGIYVTLEVCESEPTTRCFVAGGIVECAVYRFASVASVVRGYPPVARR</sequence>
<organism evidence="1 2">
    <name type="scientific">Datura stramonium</name>
    <name type="common">Jimsonweed</name>
    <name type="synonym">Common thornapple</name>
    <dbReference type="NCBI Taxonomy" id="4076"/>
    <lineage>
        <taxon>Eukaryota</taxon>
        <taxon>Viridiplantae</taxon>
        <taxon>Streptophyta</taxon>
        <taxon>Embryophyta</taxon>
        <taxon>Tracheophyta</taxon>
        <taxon>Spermatophyta</taxon>
        <taxon>Magnoliopsida</taxon>
        <taxon>eudicotyledons</taxon>
        <taxon>Gunneridae</taxon>
        <taxon>Pentapetalae</taxon>
        <taxon>asterids</taxon>
        <taxon>lamiids</taxon>
        <taxon>Solanales</taxon>
        <taxon>Solanaceae</taxon>
        <taxon>Solanoideae</taxon>
        <taxon>Datureae</taxon>
        <taxon>Datura</taxon>
    </lineage>
</organism>
<dbReference type="EMBL" id="JACEIK010006461">
    <property type="protein sequence ID" value="MCE2055732.1"/>
    <property type="molecule type" value="Genomic_DNA"/>
</dbReference>
<accession>A0ABS8W0Q8</accession>
<gene>
    <name evidence="1" type="ORF">HAX54_043311</name>
</gene>
<evidence type="ECO:0000313" key="1">
    <source>
        <dbReference type="EMBL" id="MCE2055732.1"/>
    </source>
</evidence>
<evidence type="ECO:0000313" key="2">
    <source>
        <dbReference type="Proteomes" id="UP000823775"/>
    </source>
</evidence>